<evidence type="ECO:0000259" key="3">
    <source>
        <dbReference type="Pfam" id="PF18912"/>
    </source>
</evidence>
<dbReference type="InterPro" id="IPR029057">
    <property type="entry name" value="PRTase-like"/>
</dbReference>
<dbReference type="Gene3D" id="3.40.50.2020">
    <property type="match status" value="1"/>
</dbReference>
<dbReference type="PANTHER" id="PTHR47505">
    <property type="entry name" value="DNA UTILIZATION PROTEIN YHGH"/>
    <property type="match status" value="1"/>
</dbReference>
<dbReference type="AlphaFoldDB" id="A0A3E3HV11"/>
<evidence type="ECO:0000256" key="1">
    <source>
        <dbReference type="ARBA" id="ARBA00008007"/>
    </source>
</evidence>
<accession>A0A3E3HV11</accession>
<reference evidence="4" key="1">
    <citation type="submission" date="2018-08" db="EMBL/GenBank/DDBJ databases">
        <title>A genome reference for cultivated species of the human gut microbiota.</title>
        <authorList>
            <person name="Zou Y."/>
            <person name="Xue W."/>
            <person name="Luo G."/>
        </authorList>
    </citation>
    <scope>NUCLEOTIDE SEQUENCE [LARGE SCALE GENOMIC DNA]</scope>
    <source>
        <strain evidence="4">TF05-5AC</strain>
    </source>
</reference>
<dbReference type="EMBL" id="QVLV01000040">
    <property type="protein sequence ID" value="RGE55664.1"/>
    <property type="molecule type" value="Genomic_DNA"/>
</dbReference>
<feature type="domain" description="Double zinc ribbon" evidence="3">
    <location>
        <begin position="13"/>
        <end position="70"/>
    </location>
</feature>
<protein>
    <submittedName>
        <fullName evidence="4">ComF family protein</fullName>
    </submittedName>
</protein>
<dbReference type="SUPFAM" id="SSF161187">
    <property type="entry name" value="YfgJ-like"/>
    <property type="match status" value="1"/>
</dbReference>
<dbReference type="InterPro" id="IPR051910">
    <property type="entry name" value="ComF/GntX_DNA_util-trans"/>
</dbReference>
<dbReference type="PANTHER" id="PTHR47505:SF1">
    <property type="entry name" value="DNA UTILIZATION PROTEIN YHGH"/>
    <property type="match status" value="1"/>
</dbReference>
<dbReference type="Proteomes" id="UP000260812">
    <property type="component" value="Unassembled WGS sequence"/>
</dbReference>
<dbReference type="Pfam" id="PF00156">
    <property type="entry name" value="Pribosyltran"/>
    <property type="match status" value="1"/>
</dbReference>
<dbReference type="Pfam" id="PF18912">
    <property type="entry name" value="DZR_2"/>
    <property type="match status" value="1"/>
</dbReference>
<dbReference type="GeneID" id="97990658"/>
<name>A0A3E3HV11_9FIRM</name>
<dbReference type="InterPro" id="IPR000836">
    <property type="entry name" value="PRTase_dom"/>
</dbReference>
<comment type="caution">
    <text evidence="4">The sequence shown here is derived from an EMBL/GenBank/DDBJ whole genome shotgun (WGS) entry which is preliminary data.</text>
</comment>
<comment type="similarity">
    <text evidence="1">Belongs to the ComF/GntX family.</text>
</comment>
<evidence type="ECO:0000313" key="4">
    <source>
        <dbReference type="EMBL" id="RGE55664.1"/>
    </source>
</evidence>
<evidence type="ECO:0000313" key="5">
    <source>
        <dbReference type="Proteomes" id="UP000260812"/>
    </source>
</evidence>
<evidence type="ECO:0000259" key="2">
    <source>
        <dbReference type="Pfam" id="PF00156"/>
    </source>
</evidence>
<dbReference type="InterPro" id="IPR044005">
    <property type="entry name" value="DZR_2"/>
</dbReference>
<proteinExistence type="inferred from homology"/>
<gene>
    <name evidence="4" type="ORF">DXC51_28345</name>
</gene>
<feature type="domain" description="Phosphoribosyltransferase" evidence="2">
    <location>
        <begin position="146"/>
        <end position="237"/>
    </location>
</feature>
<dbReference type="SUPFAM" id="SSF53271">
    <property type="entry name" value="PRTase-like"/>
    <property type="match status" value="1"/>
</dbReference>
<dbReference type="CDD" id="cd06223">
    <property type="entry name" value="PRTases_typeI"/>
    <property type="match status" value="1"/>
</dbReference>
<sequence length="242" mass="27447">MKKNVWSTLPQMLLDLAFPRRCPVCDRPVKPSNAYICSECRDKLVYIKEPRCRKCGKQLEKAENEYCYDCGSKRHIYDRGAALYSYGSIRLSLYRLKYGGRQEYAVFLGQDMAGRLGREILSWKPDALVPVPLHPAREKKRGYNQAALLAAELGKQLDIPVLTGFVERTRNTRPQKELEGTKRQNNLKKAFKIVQNDVKLNTIVIIDDIYTTGSTIDAVAQACREAGVKHVYFAALAIGRGM</sequence>
<dbReference type="RefSeq" id="WP_117545974.1">
    <property type="nucleotide sequence ID" value="NZ_JBKVLI010000013.1"/>
</dbReference>
<keyword evidence="5" id="KW-1185">Reference proteome</keyword>
<organism evidence="4 5">
    <name type="scientific">Eisenbergiella massiliensis</name>
    <dbReference type="NCBI Taxonomy" id="1720294"/>
    <lineage>
        <taxon>Bacteria</taxon>
        <taxon>Bacillati</taxon>
        <taxon>Bacillota</taxon>
        <taxon>Clostridia</taxon>
        <taxon>Lachnospirales</taxon>
        <taxon>Lachnospiraceae</taxon>
        <taxon>Eisenbergiella</taxon>
    </lineage>
</organism>